<proteinExistence type="predicted"/>
<name>X1GGS2_9ZZZZ</name>
<sequence>MVKSEMFGGPFDGQVGWIGWNFFVELVQTGQFVIEGTQLSTGGGR</sequence>
<organism evidence="1">
    <name type="scientific">marine sediment metagenome</name>
    <dbReference type="NCBI Taxonomy" id="412755"/>
    <lineage>
        <taxon>unclassified sequences</taxon>
        <taxon>metagenomes</taxon>
        <taxon>ecological metagenomes</taxon>
    </lineage>
</organism>
<comment type="caution">
    <text evidence="1">The sequence shown here is derived from an EMBL/GenBank/DDBJ whole genome shotgun (WGS) entry which is preliminary data.</text>
</comment>
<dbReference type="EMBL" id="BARU01018431">
    <property type="protein sequence ID" value="GAH56397.1"/>
    <property type="molecule type" value="Genomic_DNA"/>
</dbReference>
<evidence type="ECO:0000313" key="1">
    <source>
        <dbReference type="EMBL" id="GAH56397.1"/>
    </source>
</evidence>
<dbReference type="AlphaFoldDB" id="X1GGS2"/>
<gene>
    <name evidence="1" type="ORF">S03H2_30465</name>
</gene>
<accession>X1GGS2</accession>
<protein>
    <submittedName>
        <fullName evidence="1">Uncharacterized protein</fullName>
    </submittedName>
</protein>
<reference evidence="1" key="1">
    <citation type="journal article" date="2014" name="Front. Microbiol.">
        <title>High frequency of phylogenetically diverse reductive dehalogenase-homologous genes in deep subseafloor sedimentary metagenomes.</title>
        <authorList>
            <person name="Kawai M."/>
            <person name="Futagami T."/>
            <person name="Toyoda A."/>
            <person name="Takaki Y."/>
            <person name="Nishi S."/>
            <person name="Hori S."/>
            <person name="Arai W."/>
            <person name="Tsubouchi T."/>
            <person name="Morono Y."/>
            <person name="Uchiyama I."/>
            <person name="Ito T."/>
            <person name="Fujiyama A."/>
            <person name="Inagaki F."/>
            <person name="Takami H."/>
        </authorList>
    </citation>
    <scope>NUCLEOTIDE SEQUENCE</scope>
    <source>
        <strain evidence="1">Expedition CK06-06</strain>
    </source>
</reference>